<dbReference type="AlphaFoldDB" id="A0AAV2IN46"/>
<feature type="domain" description="Translin-associated factor X-interacting protein 1 N-terminal" evidence="4">
    <location>
        <begin position="34"/>
        <end position="143"/>
    </location>
</feature>
<dbReference type="PANTHER" id="PTHR10292:SF11">
    <property type="entry name" value="CLATHRIN HEAVY CHAIN LINKER DOMAIN-CONTAINING PROTEIN 1"/>
    <property type="match status" value="1"/>
</dbReference>
<accession>A0AAV2IN46</accession>
<sequence length="753" mass="85134">MSSTRDSNPPSSYSKLPPIITSQLDRDFLKDVNNFIDSELKKVNNLDEEQRYLVYKAVFNKVIEHVTAYKPVLTRIQKEYEDTIEIIKKGQREASFLQSKLKAMASEPSTLRNYKKRADELEERIALVNKDNQRLQKEIREMQTLREDRERRPKTAETPKRQLKTDNRFIPGLTLEETTDMDVLEKKFETLDRQIRELNISLKARFLPKSHKMQLKETLDAKALYRDQLLMQTQVYKARGLKLKIALEAAQAYNQMKPPHQTVGDAVMIAFHQASRSLQDERDQSNGEQADALAQSTAVEDDDPNKEKEAEMMLEYIEKFNELFEDGLFEEAAVHAANSPKGILRTQATLAKFRDVKTKSKGRSPLLAFCDAVMSSVKAAGKKPNEALSKDCIEAGLKENRVDLVYHWLAQDRLTLTQEMGVLITEHCTCQLPCLCGCQALAQNVFVRLKAHEDVVKTMLKQGKVQCALQHARQWHCITSDNVKGILMSNVCQHLIFGLMETDHQKKKPLLNLTIGSVLLSLRDLNKPEEAADLIHAMLQKPRDKRYEKLGAILPLQRAITLDRTTSPEQWGKIIDFLSTNGQPEMSVQLQAMAIVVNILCHACTIVQDDQRKGVSFSLGVHTRFDSEDEDSSHEVSSRSWETTSRDPSSREMSPDVPLMRKSPGESILKKRVIEDGSSPDVALRKTPLPSAMKKGVRLSGFTSPPPKVAIDMQQEDQSGPKRPLSKVGGGIRLMDNDPYTSNPESAGESEAE</sequence>
<dbReference type="Gene3D" id="1.25.40.30">
    <property type="match status" value="1"/>
</dbReference>
<evidence type="ECO:0000259" key="4">
    <source>
        <dbReference type="Pfam" id="PF15739"/>
    </source>
</evidence>
<gene>
    <name evidence="5" type="ORF">GSLYS_00020046001</name>
</gene>
<evidence type="ECO:0000256" key="2">
    <source>
        <dbReference type="SAM" id="Coils"/>
    </source>
</evidence>
<evidence type="ECO:0000313" key="6">
    <source>
        <dbReference type="Proteomes" id="UP001497497"/>
    </source>
</evidence>
<evidence type="ECO:0000313" key="5">
    <source>
        <dbReference type="EMBL" id="CAL1546669.1"/>
    </source>
</evidence>
<feature type="compositionally biased region" description="Basic and acidic residues" evidence="3">
    <location>
        <begin position="644"/>
        <end position="654"/>
    </location>
</feature>
<feature type="region of interest" description="Disordered" evidence="3">
    <location>
        <begin position="277"/>
        <end position="306"/>
    </location>
</feature>
<evidence type="ECO:0000256" key="3">
    <source>
        <dbReference type="SAM" id="MobiDB-lite"/>
    </source>
</evidence>
<dbReference type="Proteomes" id="UP001497497">
    <property type="component" value="Unassembled WGS sequence"/>
</dbReference>
<dbReference type="InterPro" id="IPR012331">
    <property type="entry name" value="Clathrin_H-chain_linker"/>
</dbReference>
<dbReference type="PANTHER" id="PTHR10292">
    <property type="entry name" value="CLATHRIN HEAVY CHAIN RELATED"/>
    <property type="match status" value="1"/>
</dbReference>
<evidence type="ECO:0000256" key="1">
    <source>
        <dbReference type="ARBA" id="ARBA00023054"/>
    </source>
</evidence>
<dbReference type="SUPFAM" id="SSF48371">
    <property type="entry name" value="ARM repeat"/>
    <property type="match status" value="1"/>
</dbReference>
<feature type="region of interest" description="Disordered" evidence="3">
    <location>
        <begin position="626"/>
        <end position="753"/>
    </location>
</feature>
<dbReference type="InterPro" id="IPR032755">
    <property type="entry name" value="TSNAXIP1_N"/>
</dbReference>
<organism evidence="5 6">
    <name type="scientific">Lymnaea stagnalis</name>
    <name type="common">Great pond snail</name>
    <name type="synonym">Helix stagnalis</name>
    <dbReference type="NCBI Taxonomy" id="6523"/>
    <lineage>
        <taxon>Eukaryota</taxon>
        <taxon>Metazoa</taxon>
        <taxon>Spiralia</taxon>
        <taxon>Lophotrochozoa</taxon>
        <taxon>Mollusca</taxon>
        <taxon>Gastropoda</taxon>
        <taxon>Heterobranchia</taxon>
        <taxon>Euthyneura</taxon>
        <taxon>Panpulmonata</taxon>
        <taxon>Hygrophila</taxon>
        <taxon>Lymnaeoidea</taxon>
        <taxon>Lymnaeidae</taxon>
        <taxon>Lymnaea</taxon>
    </lineage>
</organism>
<keyword evidence="6" id="KW-1185">Reference proteome</keyword>
<comment type="caution">
    <text evidence="5">The sequence shown here is derived from an EMBL/GenBank/DDBJ whole genome shotgun (WGS) entry which is preliminary data.</text>
</comment>
<proteinExistence type="predicted"/>
<dbReference type="Pfam" id="PF15739">
    <property type="entry name" value="TSNAXIP1_N"/>
    <property type="match status" value="1"/>
</dbReference>
<feature type="coiled-coil region" evidence="2">
    <location>
        <begin position="111"/>
        <end position="152"/>
    </location>
</feature>
<dbReference type="Pfam" id="PF13838">
    <property type="entry name" value="Clathrin_H_link"/>
    <property type="match status" value="1"/>
</dbReference>
<dbReference type="EMBL" id="CAXITT010000841">
    <property type="protein sequence ID" value="CAL1546669.1"/>
    <property type="molecule type" value="Genomic_DNA"/>
</dbReference>
<keyword evidence="1 2" id="KW-0175">Coiled coil</keyword>
<reference evidence="5 6" key="1">
    <citation type="submission" date="2024-04" db="EMBL/GenBank/DDBJ databases">
        <authorList>
            <consortium name="Genoscope - CEA"/>
            <person name="William W."/>
        </authorList>
    </citation>
    <scope>NUCLEOTIDE SEQUENCE [LARGE SCALE GENOMIC DNA]</scope>
</reference>
<protein>
    <recommendedName>
        <fullName evidence="4">Translin-associated factor X-interacting protein 1 N-terminal domain-containing protein</fullName>
    </recommendedName>
</protein>
<dbReference type="InterPro" id="IPR016024">
    <property type="entry name" value="ARM-type_fold"/>
</dbReference>
<name>A0AAV2IN46_LYMST</name>